<protein>
    <recommendedName>
        <fullName evidence="5">Aminopeptidase N</fullName>
        <ecNumber evidence="4">3.4.11.2</ecNumber>
    </recommendedName>
    <alternativeName>
        <fullName evidence="11">Alanine aminopeptidase</fullName>
    </alternativeName>
    <alternativeName>
        <fullName evidence="12">Lysyl aminopeptidase</fullName>
    </alternativeName>
</protein>
<feature type="region of interest" description="Disordered" evidence="13">
    <location>
        <begin position="17"/>
        <end position="77"/>
    </location>
</feature>
<feature type="compositionally biased region" description="Polar residues" evidence="13">
    <location>
        <begin position="17"/>
        <end position="28"/>
    </location>
</feature>
<evidence type="ECO:0000256" key="9">
    <source>
        <dbReference type="ARBA" id="ARBA00022833"/>
    </source>
</evidence>
<dbReference type="CDD" id="cd09603">
    <property type="entry name" value="M1_APN_like"/>
    <property type="match status" value="1"/>
</dbReference>
<comment type="catalytic activity">
    <reaction evidence="1">
        <text>Release of an N-terminal amino acid, Xaa-|-Yaa- from a peptide, amide or arylamide. Xaa is preferably Ala, but may be most amino acids including Pro (slow action). When a terminal hydrophobic residue is followed by a prolyl residue, the two may be released as an intact Xaa-Pro dipeptide.</text>
        <dbReference type="EC" id="3.4.11.2"/>
    </reaction>
</comment>
<proteinExistence type="inferred from homology"/>
<feature type="domain" description="Peptidase M1 membrane alanine aminopeptidase" evidence="14">
    <location>
        <begin position="418"/>
        <end position="557"/>
    </location>
</feature>
<feature type="domain" description="Aminopeptidase N-like N-terminal" evidence="15">
    <location>
        <begin position="161"/>
        <end position="330"/>
    </location>
</feature>
<comment type="caution">
    <text evidence="16">The sequence shown here is derived from an EMBL/GenBank/DDBJ whole genome shotgun (WGS) entry which is preliminary data.</text>
</comment>
<name>A0ABN3PWW3_9ACTN</name>
<evidence type="ECO:0000256" key="8">
    <source>
        <dbReference type="ARBA" id="ARBA00022801"/>
    </source>
</evidence>
<feature type="compositionally biased region" description="Low complexity" evidence="13">
    <location>
        <begin position="122"/>
        <end position="139"/>
    </location>
</feature>
<dbReference type="PRINTS" id="PR00756">
    <property type="entry name" value="ALADIPTASE"/>
</dbReference>
<evidence type="ECO:0000256" key="5">
    <source>
        <dbReference type="ARBA" id="ARBA00015611"/>
    </source>
</evidence>
<reference evidence="16 17" key="1">
    <citation type="journal article" date="2019" name="Int. J. Syst. Evol. Microbiol.">
        <title>The Global Catalogue of Microorganisms (GCM) 10K type strain sequencing project: providing services to taxonomists for standard genome sequencing and annotation.</title>
        <authorList>
            <consortium name="The Broad Institute Genomics Platform"/>
            <consortium name="The Broad Institute Genome Sequencing Center for Infectious Disease"/>
            <person name="Wu L."/>
            <person name="Ma J."/>
        </authorList>
    </citation>
    <scope>NUCLEOTIDE SEQUENCE [LARGE SCALE GENOMIC DNA]</scope>
    <source>
        <strain evidence="16 17">JCM 6833</strain>
    </source>
</reference>
<accession>A0ABN3PWW3</accession>
<evidence type="ECO:0000256" key="3">
    <source>
        <dbReference type="ARBA" id="ARBA00010136"/>
    </source>
</evidence>
<dbReference type="EMBL" id="BAAATD010000005">
    <property type="protein sequence ID" value="GAA2604450.1"/>
    <property type="molecule type" value="Genomic_DNA"/>
</dbReference>
<dbReference type="EC" id="3.4.11.2" evidence="4"/>
<evidence type="ECO:0000256" key="11">
    <source>
        <dbReference type="ARBA" id="ARBA00029811"/>
    </source>
</evidence>
<evidence type="ECO:0000313" key="17">
    <source>
        <dbReference type="Proteomes" id="UP001501509"/>
    </source>
</evidence>
<dbReference type="InterPro" id="IPR027268">
    <property type="entry name" value="Peptidase_M4/M1_CTD_sf"/>
</dbReference>
<dbReference type="SUPFAM" id="SSF55486">
    <property type="entry name" value="Metalloproteases ('zincins'), catalytic domain"/>
    <property type="match status" value="1"/>
</dbReference>
<dbReference type="InterPro" id="IPR042097">
    <property type="entry name" value="Aminopeptidase_N-like_N_sf"/>
</dbReference>
<dbReference type="InterPro" id="IPR001930">
    <property type="entry name" value="Peptidase_M1"/>
</dbReference>
<organism evidence="16 17">
    <name type="scientific">Actinomadura fulvescens</name>
    <dbReference type="NCBI Taxonomy" id="46160"/>
    <lineage>
        <taxon>Bacteria</taxon>
        <taxon>Bacillati</taxon>
        <taxon>Actinomycetota</taxon>
        <taxon>Actinomycetes</taxon>
        <taxon>Streptosporangiales</taxon>
        <taxon>Thermomonosporaceae</taxon>
        <taxon>Actinomadura</taxon>
    </lineage>
</organism>
<keyword evidence="10" id="KW-0482">Metalloprotease</keyword>
<gene>
    <name evidence="16" type="ORF">GCM10010411_43280</name>
</gene>
<evidence type="ECO:0000256" key="1">
    <source>
        <dbReference type="ARBA" id="ARBA00000098"/>
    </source>
</evidence>
<sequence>MTAAATAAAVLVSINSGEASPASGSDAAQDSAPCPRTSTPTPAAPAPAPAPAASAPAPAASAPAPVASASAATAPAPAVSERLFRRMAVPQPEAVPASPLSVEPGPDTPPGASTALEGCDPTKAATPGPAPAKAVAGKAGSSGLGDAYFRDAGNGGYDVRHYDVALEYAKGGKVDATVTATAVATQHLSRFNLDFRGPKIVDVTVNGKRAAHRRKGQELMITPASALAAGKPFTVVVRYSGRPGPVRNGSLGTYGWVPSRDGAVVVAEPDGAPTWLPVNDHPRDKATYAFRITVPRHLQALANGAPGRTVRQGSTTMYEWSEKSPMAPYLAMVAIGKFQVKRGMAGKTPVITAVDPRFRKSAADLHKTTIKALTWGAEKFGPYPFATGGGIVDDPRLDYALETQERPVYAGFAPDGAFIVHELAHQWFGNSVSLRDWPDIWLNEGFATYAEWLWRERGTKDSAKKIFKRYYRQPGSSPIFNPPPGRPGRRELFSFSVYIRGAMTLQALRQRVGDQAFFKILKTWAATYRDSNASTPQFIAVAEKTSGKQLDKLFKAWLYTKGKPKKW</sequence>
<keyword evidence="7" id="KW-0479">Metal-binding</keyword>
<dbReference type="InterPro" id="IPR050344">
    <property type="entry name" value="Peptidase_M1_aminopeptidases"/>
</dbReference>
<dbReference type="Pfam" id="PF01433">
    <property type="entry name" value="Peptidase_M1"/>
    <property type="match status" value="1"/>
</dbReference>
<dbReference type="PANTHER" id="PTHR11533">
    <property type="entry name" value="PROTEASE M1 ZINC METALLOPROTEASE"/>
    <property type="match status" value="1"/>
</dbReference>
<comment type="similarity">
    <text evidence="3">Belongs to the peptidase M1 family.</text>
</comment>
<comment type="cofactor">
    <cofactor evidence="2">
        <name>Zn(2+)</name>
        <dbReference type="ChEBI" id="CHEBI:29105"/>
    </cofactor>
</comment>
<keyword evidence="17" id="KW-1185">Reference proteome</keyword>
<feature type="region of interest" description="Disordered" evidence="13">
    <location>
        <begin position="122"/>
        <end position="141"/>
    </location>
</feature>
<evidence type="ECO:0000256" key="6">
    <source>
        <dbReference type="ARBA" id="ARBA00022670"/>
    </source>
</evidence>
<keyword evidence="9" id="KW-0862">Zinc</keyword>
<feature type="compositionally biased region" description="Low complexity" evidence="13">
    <location>
        <begin position="51"/>
        <end position="77"/>
    </location>
</feature>
<evidence type="ECO:0000256" key="4">
    <source>
        <dbReference type="ARBA" id="ARBA00012564"/>
    </source>
</evidence>
<dbReference type="InterPro" id="IPR045357">
    <property type="entry name" value="Aminopeptidase_N-like_N"/>
</dbReference>
<dbReference type="Proteomes" id="UP001501509">
    <property type="component" value="Unassembled WGS sequence"/>
</dbReference>
<dbReference type="SUPFAM" id="SSF63737">
    <property type="entry name" value="Leukotriene A4 hydrolase N-terminal domain"/>
    <property type="match status" value="1"/>
</dbReference>
<dbReference type="InterPro" id="IPR014782">
    <property type="entry name" value="Peptidase_M1_dom"/>
</dbReference>
<evidence type="ECO:0000256" key="13">
    <source>
        <dbReference type="SAM" id="MobiDB-lite"/>
    </source>
</evidence>
<evidence type="ECO:0000256" key="2">
    <source>
        <dbReference type="ARBA" id="ARBA00001947"/>
    </source>
</evidence>
<evidence type="ECO:0000256" key="10">
    <source>
        <dbReference type="ARBA" id="ARBA00023049"/>
    </source>
</evidence>
<feature type="region of interest" description="Disordered" evidence="13">
    <location>
        <begin position="92"/>
        <end position="116"/>
    </location>
</feature>
<dbReference type="Gene3D" id="2.60.40.1730">
    <property type="entry name" value="tricorn interacting facor f3 domain"/>
    <property type="match status" value="1"/>
</dbReference>
<evidence type="ECO:0000256" key="7">
    <source>
        <dbReference type="ARBA" id="ARBA00022723"/>
    </source>
</evidence>
<evidence type="ECO:0000259" key="15">
    <source>
        <dbReference type="Pfam" id="PF17900"/>
    </source>
</evidence>
<feature type="compositionally biased region" description="Low complexity" evidence="13">
    <location>
        <begin position="31"/>
        <end position="41"/>
    </location>
</feature>
<dbReference type="Gene3D" id="1.10.390.10">
    <property type="entry name" value="Neutral Protease Domain 2"/>
    <property type="match status" value="1"/>
</dbReference>
<evidence type="ECO:0000259" key="14">
    <source>
        <dbReference type="Pfam" id="PF01433"/>
    </source>
</evidence>
<evidence type="ECO:0000256" key="12">
    <source>
        <dbReference type="ARBA" id="ARBA00031533"/>
    </source>
</evidence>
<evidence type="ECO:0000313" key="16">
    <source>
        <dbReference type="EMBL" id="GAA2604450.1"/>
    </source>
</evidence>
<keyword evidence="8" id="KW-0378">Hydrolase</keyword>
<dbReference type="PANTHER" id="PTHR11533:SF297">
    <property type="entry name" value="AMINOPEPTIDASE N"/>
    <property type="match status" value="1"/>
</dbReference>
<dbReference type="Pfam" id="PF17900">
    <property type="entry name" value="Peptidase_M1_N"/>
    <property type="match status" value="1"/>
</dbReference>
<keyword evidence="6" id="KW-0645">Protease</keyword>